<dbReference type="EMBL" id="CP122566">
    <property type="protein sequence ID" value="WGH94329.1"/>
    <property type="molecule type" value="Genomic_DNA"/>
</dbReference>
<evidence type="ECO:0000256" key="1">
    <source>
        <dbReference type="SAM" id="MobiDB-lite"/>
    </source>
</evidence>
<feature type="compositionally biased region" description="Acidic residues" evidence="1">
    <location>
        <begin position="45"/>
        <end position="54"/>
    </location>
</feature>
<feature type="compositionally biased region" description="Low complexity" evidence="1">
    <location>
        <begin position="120"/>
        <end position="140"/>
    </location>
</feature>
<evidence type="ECO:0000313" key="4">
    <source>
        <dbReference type="Proteomes" id="UP001224674"/>
    </source>
</evidence>
<keyword evidence="2" id="KW-1133">Transmembrane helix</keyword>
<evidence type="ECO:0000256" key="2">
    <source>
        <dbReference type="SAM" id="Phobius"/>
    </source>
</evidence>
<dbReference type="Pfam" id="PF07314">
    <property type="entry name" value="Lit"/>
    <property type="match status" value="1"/>
</dbReference>
<feature type="compositionally biased region" description="Polar residues" evidence="1">
    <location>
        <begin position="78"/>
        <end position="119"/>
    </location>
</feature>
<feature type="compositionally biased region" description="Polar residues" evidence="1">
    <location>
        <begin position="35"/>
        <end position="44"/>
    </location>
</feature>
<feature type="compositionally biased region" description="Acidic residues" evidence="1">
    <location>
        <begin position="181"/>
        <end position="193"/>
    </location>
</feature>
<sequence length="539" mass="58906">MSEKTSSNPEENPELESGIDDTRFQDSDDAEATDEQNSGASETDVSPEQDSESGDTEKPEQDSENSHTEESARDTENSTENSIQIRTEATSLFAQLSEQSARRANSVDQPTRPIQTVQPDSESSSTPEESDDASGSSSSKDSQDSEQDQDTVATTTPVPNFLKDDRDDSGTTEPTRAVDAGDTETSAESDPEDESRTSTRRLARRREQNQANSTYTGGSSGDANRTDTYQTSVFDPGEVTQAKPHFIADYEGLPATAKDDQVAEQQRMLKDAQARLSARDQALEGPKTLSRILQTVLAIIAPIAFLAIVVRAVASPLFLWIEYHRPGFPADEFGLTTTERLDYGSYGLDYLFNLASPNYLASLTFADGSPLFTQGEVSHMADVKSVMLTSMLIGAVLVIASAIIMVVLSRISKGAIRRSLFAASIWLLLVIVVLGVLAIIAWQDFFAGFHALFFADGTWTFYASDTLIRLYPNQFWIDAGLAVGALTVLTAVITLVATWPTRRRKTRSAQAQLMMLAARQQWPTTDEKVTEVSLQTSPR</sequence>
<dbReference type="RefSeq" id="WP_279675373.1">
    <property type="nucleotide sequence ID" value="NZ_CP122566.1"/>
</dbReference>
<feature type="transmembrane region" description="Helical" evidence="2">
    <location>
        <begin position="296"/>
        <end position="321"/>
    </location>
</feature>
<protein>
    <submittedName>
        <fullName evidence="3">TIGR01906 family membrane protein</fullName>
    </submittedName>
</protein>
<dbReference type="NCBIfam" id="TIGR01906">
    <property type="entry name" value="integ_TIGR01906"/>
    <property type="match status" value="1"/>
</dbReference>
<feature type="region of interest" description="Disordered" evidence="1">
    <location>
        <begin position="1"/>
        <end position="230"/>
    </location>
</feature>
<feature type="transmembrane region" description="Helical" evidence="2">
    <location>
        <begin position="475"/>
        <end position="499"/>
    </location>
</feature>
<feature type="transmembrane region" description="Helical" evidence="2">
    <location>
        <begin position="386"/>
        <end position="408"/>
    </location>
</feature>
<feature type="compositionally biased region" description="Low complexity" evidence="1">
    <location>
        <begin position="1"/>
        <end position="10"/>
    </location>
</feature>
<feature type="transmembrane region" description="Helical" evidence="2">
    <location>
        <begin position="420"/>
        <end position="442"/>
    </location>
</feature>
<reference evidence="3 4" key="1">
    <citation type="submission" date="2023-03" db="EMBL/GenBank/DDBJ databases">
        <title>Complete genome sequences of several Auritidibacter ignavus strains isolated from ear infections.</title>
        <authorList>
            <person name="Baehr T."/>
            <person name="Baumhoegger A.M."/>
        </authorList>
    </citation>
    <scope>NUCLEOTIDE SEQUENCE [LARGE SCALE GENOMIC DNA]</scope>
    <source>
        <strain evidence="3 4">BABAE-6</strain>
    </source>
</reference>
<keyword evidence="2" id="KW-0472">Membrane</keyword>
<proteinExistence type="predicted"/>
<gene>
    <name evidence="3" type="ORF">QDX21_05955</name>
</gene>
<dbReference type="AlphaFoldDB" id="A0AAJ6AR09"/>
<dbReference type="Proteomes" id="UP001224674">
    <property type="component" value="Chromosome"/>
</dbReference>
<feature type="compositionally biased region" description="Polar residues" evidence="1">
    <location>
        <begin position="209"/>
        <end position="230"/>
    </location>
</feature>
<feature type="compositionally biased region" description="Basic and acidic residues" evidence="1">
    <location>
        <begin position="55"/>
        <end position="76"/>
    </location>
</feature>
<dbReference type="InterPro" id="IPR010178">
    <property type="entry name" value="Lit"/>
</dbReference>
<organism evidence="3 4">
    <name type="scientific">Auritidibacter ignavus</name>
    <dbReference type="NCBI Taxonomy" id="678932"/>
    <lineage>
        <taxon>Bacteria</taxon>
        <taxon>Bacillati</taxon>
        <taxon>Actinomycetota</taxon>
        <taxon>Actinomycetes</taxon>
        <taxon>Micrococcales</taxon>
        <taxon>Micrococcaceae</taxon>
        <taxon>Auritidibacter</taxon>
    </lineage>
</organism>
<keyword evidence="4" id="KW-1185">Reference proteome</keyword>
<name>A0AAJ6AR09_9MICC</name>
<keyword evidence="2" id="KW-0812">Transmembrane</keyword>
<accession>A0AAJ6AR09</accession>
<evidence type="ECO:0000313" key="3">
    <source>
        <dbReference type="EMBL" id="WGH94329.1"/>
    </source>
</evidence>